<dbReference type="InterPro" id="IPR008906">
    <property type="entry name" value="HATC_C_dom"/>
</dbReference>
<sequence length="568" mass="66821">MENENSSDNTMEPPLKRRKGDDELKYKQQYYSILDRMHMEITDRFSDYGKLQFTHLLDSQNFSAYRENFPNEALNKLFQSYNSHFDQVRLKNELSVIYSAEVFDFSNKPIHEILSAIYENQLNQVIPEVLKLATLIVTIPAMSASVERTFSALKRIKSYCRSTHTQERLSGLALMSIEKSFLQKLRKRPNCNFNDEVIKVFSIVYGTHYDTLQLPRNCTNKDVRDSFIKLSKQFHPDKNQNDPNTHAQFVKLNEAYHVLSRPDRRRDYDLTLQTERHFNRRYDNSPFDTYTTAYRQRVTKIRSWRRQTVHYAATPLTCNSVYQPLFSIHVAFYKRHLWTFNLTMHETECEDVKCLMWHEAEGGREGNQIGTSAYKEITSLPPEVRRVVLYSEACGRQNKNPNVSAMFLVAMKENSNLEFIDHKCMVSGDSHMKCDIDHGPTEKQKKRLYVPIAHSFQRRNFKIVNVIESEVETTINQFVAYSLALDESTDRNDKVHIAIFIRVNEHFTCLLDVITKYNWRRSFPGTGRHHRTEEVEFAMACVNSNRQGSSFVYVKIIYKRMIFLILLM</sequence>
<protein>
    <recommendedName>
        <fullName evidence="1">J domain-containing protein</fullName>
    </recommendedName>
</protein>
<evidence type="ECO:0000313" key="3">
    <source>
        <dbReference type="Proteomes" id="UP001148838"/>
    </source>
</evidence>
<dbReference type="PRINTS" id="PR00625">
    <property type="entry name" value="JDOMAIN"/>
</dbReference>
<dbReference type="SUPFAM" id="SSF46565">
    <property type="entry name" value="Chaperone J-domain"/>
    <property type="match status" value="1"/>
</dbReference>
<proteinExistence type="predicted"/>
<dbReference type="EMBL" id="JAJSOF020000001">
    <property type="protein sequence ID" value="KAJ4451537.1"/>
    <property type="molecule type" value="Genomic_DNA"/>
</dbReference>
<organism evidence="2 3">
    <name type="scientific">Periplaneta americana</name>
    <name type="common">American cockroach</name>
    <name type="synonym">Blatta americana</name>
    <dbReference type="NCBI Taxonomy" id="6978"/>
    <lineage>
        <taxon>Eukaryota</taxon>
        <taxon>Metazoa</taxon>
        <taxon>Ecdysozoa</taxon>
        <taxon>Arthropoda</taxon>
        <taxon>Hexapoda</taxon>
        <taxon>Insecta</taxon>
        <taxon>Pterygota</taxon>
        <taxon>Neoptera</taxon>
        <taxon>Polyneoptera</taxon>
        <taxon>Dictyoptera</taxon>
        <taxon>Blattodea</taxon>
        <taxon>Blattoidea</taxon>
        <taxon>Blattidae</taxon>
        <taxon>Blattinae</taxon>
        <taxon>Periplaneta</taxon>
    </lineage>
</organism>
<feature type="domain" description="J" evidence="1">
    <location>
        <begin position="207"/>
        <end position="272"/>
    </location>
</feature>
<dbReference type="CDD" id="cd06257">
    <property type="entry name" value="DnaJ"/>
    <property type="match status" value="1"/>
</dbReference>
<evidence type="ECO:0000313" key="2">
    <source>
        <dbReference type="EMBL" id="KAJ4451537.1"/>
    </source>
</evidence>
<keyword evidence="3" id="KW-1185">Reference proteome</keyword>
<dbReference type="Proteomes" id="UP001148838">
    <property type="component" value="Unassembled WGS sequence"/>
</dbReference>
<dbReference type="PROSITE" id="PS50076">
    <property type="entry name" value="DNAJ_2"/>
    <property type="match status" value="1"/>
</dbReference>
<dbReference type="InterPro" id="IPR001623">
    <property type="entry name" value="DnaJ_domain"/>
</dbReference>
<dbReference type="PANTHER" id="PTHR44825:SF1">
    <property type="entry name" value="DNAJ HOMOLOG SUBFAMILY C MEMBER 4"/>
    <property type="match status" value="1"/>
</dbReference>
<evidence type="ECO:0000259" key="1">
    <source>
        <dbReference type="PROSITE" id="PS50076"/>
    </source>
</evidence>
<dbReference type="Gene3D" id="1.10.287.110">
    <property type="entry name" value="DnaJ domain"/>
    <property type="match status" value="1"/>
</dbReference>
<accession>A0ABQ8TZI0</accession>
<name>A0ABQ8TZI0_PERAM</name>
<dbReference type="Pfam" id="PF00226">
    <property type="entry name" value="DnaJ"/>
    <property type="match status" value="1"/>
</dbReference>
<dbReference type="PANTHER" id="PTHR44825">
    <property type="match status" value="1"/>
</dbReference>
<dbReference type="SMART" id="SM00271">
    <property type="entry name" value="DnaJ"/>
    <property type="match status" value="1"/>
</dbReference>
<dbReference type="InterPro" id="IPR052763">
    <property type="entry name" value="DnaJ_C4"/>
</dbReference>
<gene>
    <name evidence="2" type="ORF">ANN_03002</name>
</gene>
<dbReference type="Pfam" id="PF05699">
    <property type="entry name" value="Dimer_Tnp_hAT"/>
    <property type="match status" value="1"/>
</dbReference>
<reference evidence="2 3" key="1">
    <citation type="journal article" date="2022" name="Allergy">
        <title>Genome assembly and annotation of Periplaneta americana reveal a comprehensive cockroach allergen profile.</title>
        <authorList>
            <person name="Wang L."/>
            <person name="Xiong Q."/>
            <person name="Saelim N."/>
            <person name="Wang L."/>
            <person name="Nong W."/>
            <person name="Wan A.T."/>
            <person name="Shi M."/>
            <person name="Liu X."/>
            <person name="Cao Q."/>
            <person name="Hui J.H.L."/>
            <person name="Sookrung N."/>
            <person name="Leung T.F."/>
            <person name="Tungtrongchitr A."/>
            <person name="Tsui S.K.W."/>
        </authorList>
    </citation>
    <scope>NUCLEOTIDE SEQUENCE [LARGE SCALE GENOMIC DNA]</scope>
    <source>
        <strain evidence="2">PWHHKU_190912</strain>
    </source>
</reference>
<dbReference type="InterPro" id="IPR036869">
    <property type="entry name" value="J_dom_sf"/>
</dbReference>
<comment type="caution">
    <text evidence="2">The sequence shown here is derived from an EMBL/GenBank/DDBJ whole genome shotgun (WGS) entry which is preliminary data.</text>
</comment>